<gene>
    <name evidence="1" type="ORF">DESHY_20010</name>
</gene>
<sequence>MTAAKVAFIMLIDNLDKVPRAISLSYKTPAVIKQNNGFYQRQ</sequence>
<dbReference type="EMBL" id="CAOS01000009">
    <property type="protein sequence ID" value="CCO08141.1"/>
    <property type="molecule type" value="Genomic_DNA"/>
</dbReference>
<evidence type="ECO:0000313" key="1">
    <source>
        <dbReference type="EMBL" id="CCO08141.1"/>
    </source>
</evidence>
<name>K8EHM8_9FIRM</name>
<accession>K8EHM8</accession>
<comment type="caution">
    <text evidence="1">The sequence shown here is derived from an EMBL/GenBank/DDBJ whole genome shotgun (WGS) entry which is preliminary data.</text>
</comment>
<evidence type="ECO:0000313" key="2">
    <source>
        <dbReference type="Proteomes" id="UP000009315"/>
    </source>
</evidence>
<dbReference type="AlphaFoldDB" id="K8EHM8"/>
<protein>
    <submittedName>
        <fullName evidence="1">Uncharacterized protein</fullName>
    </submittedName>
</protein>
<keyword evidence="2" id="KW-1185">Reference proteome</keyword>
<proteinExistence type="predicted"/>
<dbReference type="Proteomes" id="UP000009315">
    <property type="component" value="Unassembled WGS sequence"/>
</dbReference>
<reference evidence="1 2" key="1">
    <citation type="journal article" date="2013" name="Genome Announc.">
        <title>Genome Sequence of the Sulfate-Reducing Bacterium Desulfotomaculum hydrothermale Lam5(T).</title>
        <authorList>
            <person name="Amin O."/>
            <person name="Fardeau M.L."/>
            <person name="Valette O."/>
            <person name="Hirschler-Rea A."/>
            <person name="Barbe V."/>
            <person name="Medigue C."/>
            <person name="Vacherie B."/>
            <person name="Ollivier B."/>
            <person name="Bertin P.N."/>
            <person name="Dolla A."/>
        </authorList>
    </citation>
    <scope>NUCLEOTIDE SEQUENCE [LARGE SCALE GENOMIC DNA]</scope>
    <source>
        <strain evidence="2">Lam5 / DSM 18033</strain>
    </source>
</reference>
<organism evidence="1 2">
    <name type="scientific">Desulforamulus hydrothermalis Lam5 = DSM 18033</name>
    <dbReference type="NCBI Taxonomy" id="1121428"/>
    <lineage>
        <taxon>Bacteria</taxon>
        <taxon>Bacillati</taxon>
        <taxon>Bacillota</taxon>
        <taxon>Clostridia</taxon>
        <taxon>Eubacteriales</taxon>
        <taxon>Peptococcaceae</taxon>
        <taxon>Desulforamulus</taxon>
    </lineage>
</organism>